<evidence type="ECO:0000313" key="2">
    <source>
        <dbReference type="Proteomes" id="UP000424527"/>
    </source>
</evidence>
<dbReference type="AlphaFoldDB" id="A0A6G0HLT1"/>
<dbReference type="EMBL" id="REGW02000022">
    <property type="protein sequence ID" value="KAE8280145.1"/>
    <property type="molecule type" value="Genomic_DNA"/>
</dbReference>
<organism evidence="1 2">
    <name type="scientific">Larimichthys crocea</name>
    <name type="common">Large yellow croaker</name>
    <name type="synonym">Pseudosciaena crocea</name>
    <dbReference type="NCBI Taxonomy" id="215358"/>
    <lineage>
        <taxon>Eukaryota</taxon>
        <taxon>Metazoa</taxon>
        <taxon>Chordata</taxon>
        <taxon>Craniata</taxon>
        <taxon>Vertebrata</taxon>
        <taxon>Euteleostomi</taxon>
        <taxon>Actinopterygii</taxon>
        <taxon>Neopterygii</taxon>
        <taxon>Teleostei</taxon>
        <taxon>Neoteleostei</taxon>
        <taxon>Acanthomorphata</taxon>
        <taxon>Eupercaria</taxon>
        <taxon>Sciaenidae</taxon>
        <taxon>Larimichthys</taxon>
    </lineage>
</organism>
<name>A0A6G0HLT1_LARCR</name>
<protein>
    <submittedName>
        <fullName evidence="1">Uncharacterized protein</fullName>
    </submittedName>
</protein>
<evidence type="ECO:0000313" key="1">
    <source>
        <dbReference type="EMBL" id="KAE8280145.1"/>
    </source>
</evidence>
<proteinExistence type="predicted"/>
<comment type="caution">
    <text evidence="1">The sequence shown here is derived from an EMBL/GenBank/DDBJ whole genome shotgun (WGS) entry which is preliminary data.</text>
</comment>
<reference evidence="1 2" key="1">
    <citation type="submission" date="2019-07" db="EMBL/GenBank/DDBJ databases">
        <title>Chromosome genome assembly for large yellow croaker.</title>
        <authorList>
            <person name="Xiao S."/>
        </authorList>
    </citation>
    <scope>NUCLEOTIDE SEQUENCE [LARGE SCALE GENOMIC DNA]</scope>
    <source>
        <strain evidence="1">JMULYC20181020</strain>
        <tissue evidence="1">Muscle</tissue>
    </source>
</reference>
<sequence length="197" mass="22465">MHSLSAADDLPQETQPRSFMVTVQSQSRLHSATPHKVQLQEYQNKPTTEYNESSDSDIVGNQAVELLELQTADQISDLPEIQLIIRQIMDCSGNWGTLLCWRLVQCKKKSRRKQAKSPCGEGGQLQYNSVCTTEDLLWSSHVDTLVKKAHLRPQKTYQTITMENILRSSINTYFGNTTRRHCVALQRVVWSAECTIR</sequence>
<gene>
    <name evidence="1" type="ORF">D5F01_LYC22287</name>
</gene>
<dbReference type="Proteomes" id="UP000424527">
    <property type="component" value="Unassembled WGS sequence"/>
</dbReference>
<keyword evidence="2" id="KW-1185">Reference proteome</keyword>
<accession>A0A6G0HLT1</accession>